<evidence type="ECO:0000313" key="2">
    <source>
        <dbReference type="EMBL" id="TDL98063.1"/>
    </source>
</evidence>
<name>A0A4R6BED5_9STAP</name>
<gene>
    <name evidence="2" type="ORF">ERX27_05140</name>
</gene>
<keyword evidence="1" id="KW-0812">Transmembrane</keyword>
<dbReference type="EMBL" id="SCWA01000007">
    <property type="protein sequence ID" value="TDL98063.1"/>
    <property type="molecule type" value="Genomic_DNA"/>
</dbReference>
<dbReference type="AlphaFoldDB" id="A0A4R6BED5"/>
<keyword evidence="3" id="KW-1185">Reference proteome</keyword>
<proteinExistence type="predicted"/>
<dbReference type="RefSeq" id="WP_133431766.1">
    <property type="nucleotide sequence ID" value="NZ_SCWA01000007.1"/>
</dbReference>
<evidence type="ECO:0000313" key="3">
    <source>
        <dbReference type="Proteomes" id="UP000295310"/>
    </source>
</evidence>
<dbReference type="Proteomes" id="UP000295310">
    <property type="component" value="Unassembled WGS sequence"/>
</dbReference>
<sequence>MDSQQDIKLVVIFMLVLTAVSLDIDWLKWMIIMVIFIYHLVVLIKQVKEEPEAISSSRRLSD</sequence>
<keyword evidence="1" id="KW-1133">Transmembrane helix</keyword>
<keyword evidence="1" id="KW-0472">Membrane</keyword>
<feature type="transmembrane region" description="Helical" evidence="1">
    <location>
        <begin position="30"/>
        <end position="47"/>
    </location>
</feature>
<accession>A0A4R6BED5</accession>
<organism evidence="2 3">
    <name type="scientific">Macrococcus brunensis</name>
    <dbReference type="NCBI Taxonomy" id="198483"/>
    <lineage>
        <taxon>Bacteria</taxon>
        <taxon>Bacillati</taxon>
        <taxon>Bacillota</taxon>
        <taxon>Bacilli</taxon>
        <taxon>Bacillales</taxon>
        <taxon>Staphylococcaceae</taxon>
        <taxon>Macrococcus</taxon>
    </lineage>
</organism>
<protein>
    <submittedName>
        <fullName evidence="2">Uncharacterized protein</fullName>
    </submittedName>
</protein>
<feature type="transmembrane region" description="Helical" evidence="1">
    <location>
        <begin position="7"/>
        <end position="24"/>
    </location>
</feature>
<evidence type="ECO:0000256" key="1">
    <source>
        <dbReference type="SAM" id="Phobius"/>
    </source>
</evidence>
<comment type="caution">
    <text evidence="2">The sequence shown here is derived from an EMBL/GenBank/DDBJ whole genome shotgun (WGS) entry which is preliminary data.</text>
</comment>
<reference evidence="2 3" key="1">
    <citation type="submission" date="2019-01" db="EMBL/GenBank/DDBJ databases">
        <title>Draft genome sequences of the type strains of six Macrococcus species.</title>
        <authorList>
            <person name="Mazhar S."/>
            <person name="Altermann E."/>
            <person name="Hill C."/>
            <person name="Mcauliffe O."/>
        </authorList>
    </citation>
    <scope>NUCLEOTIDE SEQUENCE [LARGE SCALE GENOMIC DNA]</scope>
    <source>
        <strain evidence="2 3">CCM4811</strain>
    </source>
</reference>